<feature type="domain" description="Cyclin-like" evidence="3">
    <location>
        <begin position="42"/>
        <end position="151"/>
    </location>
</feature>
<feature type="compositionally biased region" description="Polar residues" evidence="2">
    <location>
        <begin position="310"/>
        <end position="319"/>
    </location>
</feature>
<accession>A0A167HJK7</accession>
<dbReference type="Gene3D" id="1.10.472.10">
    <property type="entry name" value="Cyclin-like"/>
    <property type="match status" value="2"/>
</dbReference>
<dbReference type="Pfam" id="PF00134">
    <property type="entry name" value="Cyclin_N"/>
    <property type="match status" value="1"/>
</dbReference>
<reference evidence="4 5" key="1">
    <citation type="journal article" date="2016" name="Mol. Biol. Evol.">
        <title>Comparative Genomics of Early-Diverging Mushroom-Forming Fungi Provides Insights into the Origins of Lignocellulose Decay Capabilities.</title>
        <authorList>
            <person name="Nagy L.G."/>
            <person name="Riley R."/>
            <person name="Tritt A."/>
            <person name="Adam C."/>
            <person name="Daum C."/>
            <person name="Floudas D."/>
            <person name="Sun H."/>
            <person name="Yadav J.S."/>
            <person name="Pangilinan J."/>
            <person name="Larsson K.H."/>
            <person name="Matsuura K."/>
            <person name="Barry K."/>
            <person name="Labutti K."/>
            <person name="Kuo R."/>
            <person name="Ohm R.A."/>
            <person name="Bhattacharya S.S."/>
            <person name="Shirouzu T."/>
            <person name="Yoshinaga Y."/>
            <person name="Martin F.M."/>
            <person name="Grigoriev I.V."/>
            <person name="Hibbett D.S."/>
        </authorList>
    </citation>
    <scope>NUCLEOTIDE SEQUENCE [LARGE SCALE GENOMIC DNA]</scope>
    <source>
        <strain evidence="4 5">TUFC12733</strain>
    </source>
</reference>
<sequence>MTALPDELLQWLFTPSALYQTPSQADGYGLHQERVERAKGIEFLFRVGLQLGMHQHTMSAAAVFFHRFYMRYSFVDYHRFEIAATCLFLAGKVEENGRKLHDVACAVIIKLHRGSTSSSQAQSTTELVKTHEREVARFEHLITVYELLLADALAFDLEVSHVQGVLVIALDELLAPEDVGDMAWTVASDTFYTPLCVLHTPNIVAAACHLLALALLRQPDLPWQYLSPSSPSPETEKWKAAFSLSTASDLAAVRDSIAVQLEFWHSLDDDTRRQFNTKLEDVPAHLTALSAPEDSRNLASYAPAGAGTSPHINGTNGNENGKVWTVVGGEGTPWQSQSGAGTPWGEGGRTSPTPAAEADASQSVLEEGREHRGPPGTSTPRGRGSPWAETPPSA</sequence>
<dbReference type="Proteomes" id="UP000076738">
    <property type="component" value="Unassembled WGS sequence"/>
</dbReference>
<feature type="region of interest" description="Disordered" evidence="2">
    <location>
        <begin position="298"/>
        <end position="394"/>
    </location>
</feature>
<evidence type="ECO:0000313" key="4">
    <source>
        <dbReference type="EMBL" id="KZO91707.1"/>
    </source>
</evidence>
<evidence type="ECO:0000313" key="5">
    <source>
        <dbReference type="Proteomes" id="UP000076738"/>
    </source>
</evidence>
<dbReference type="AlphaFoldDB" id="A0A167HJK7"/>
<proteinExistence type="inferred from homology"/>
<dbReference type="SMART" id="SM00385">
    <property type="entry name" value="CYCLIN"/>
    <property type="match status" value="1"/>
</dbReference>
<name>A0A167HJK7_CALVF</name>
<dbReference type="InterPro" id="IPR036915">
    <property type="entry name" value="Cyclin-like_sf"/>
</dbReference>
<dbReference type="EMBL" id="KV417319">
    <property type="protein sequence ID" value="KZO91707.1"/>
    <property type="molecule type" value="Genomic_DNA"/>
</dbReference>
<feature type="compositionally biased region" description="Low complexity" evidence="2">
    <location>
        <begin position="374"/>
        <end position="386"/>
    </location>
</feature>
<keyword evidence="1" id="KW-0195">Cyclin</keyword>
<evidence type="ECO:0000256" key="1">
    <source>
        <dbReference type="RuleBase" id="RU000383"/>
    </source>
</evidence>
<dbReference type="STRING" id="1330018.A0A167HJK7"/>
<dbReference type="GO" id="GO:0006357">
    <property type="term" value="P:regulation of transcription by RNA polymerase II"/>
    <property type="evidence" value="ECO:0007669"/>
    <property type="project" value="InterPro"/>
</dbReference>
<organism evidence="4 5">
    <name type="scientific">Calocera viscosa (strain TUFC12733)</name>
    <dbReference type="NCBI Taxonomy" id="1330018"/>
    <lineage>
        <taxon>Eukaryota</taxon>
        <taxon>Fungi</taxon>
        <taxon>Dikarya</taxon>
        <taxon>Basidiomycota</taxon>
        <taxon>Agaricomycotina</taxon>
        <taxon>Dacrymycetes</taxon>
        <taxon>Dacrymycetales</taxon>
        <taxon>Dacrymycetaceae</taxon>
        <taxon>Calocera</taxon>
    </lineage>
</organism>
<protein>
    <submittedName>
        <fullName evidence="4">Cyclin-like protein</fullName>
    </submittedName>
</protein>
<dbReference type="InterPro" id="IPR043198">
    <property type="entry name" value="Cyclin/Ssn8"/>
</dbReference>
<dbReference type="InterPro" id="IPR013763">
    <property type="entry name" value="Cyclin-like_dom"/>
</dbReference>
<dbReference type="GO" id="GO:0016538">
    <property type="term" value="F:cyclin-dependent protein serine/threonine kinase regulator activity"/>
    <property type="evidence" value="ECO:0007669"/>
    <property type="project" value="InterPro"/>
</dbReference>
<dbReference type="OrthoDB" id="25002at2759"/>
<dbReference type="SUPFAM" id="SSF47954">
    <property type="entry name" value="Cyclin-like"/>
    <property type="match status" value="2"/>
</dbReference>
<evidence type="ECO:0000259" key="3">
    <source>
        <dbReference type="SMART" id="SM00385"/>
    </source>
</evidence>
<dbReference type="PANTHER" id="PTHR10026">
    <property type="entry name" value="CYCLIN"/>
    <property type="match status" value="1"/>
</dbReference>
<gene>
    <name evidence="4" type="ORF">CALVIDRAFT_558006</name>
</gene>
<comment type="similarity">
    <text evidence="1">Belongs to the cyclin family.</text>
</comment>
<evidence type="ECO:0000256" key="2">
    <source>
        <dbReference type="SAM" id="MobiDB-lite"/>
    </source>
</evidence>
<keyword evidence="5" id="KW-1185">Reference proteome</keyword>
<dbReference type="InterPro" id="IPR006671">
    <property type="entry name" value="Cyclin_N"/>
</dbReference>